<dbReference type="EMBL" id="VOFY01000024">
    <property type="protein sequence ID" value="KAA8579839.1"/>
    <property type="molecule type" value="Genomic_DNA"/>
</dbReference>
<dbReference type="Gene3D" id="2.60.40.10">
    <property type="entry name" value="Immunoglobulins"/>
    <property type="match status" value="1"/>
</dbReference>
<evidence type="ECO:0000256" key="7">
    <source>
        <dbReference type="ARBA" id="ARBA00023180"/>
    </source>
</evidence>
<evidence type="ECO:0000313" key="11">
    <source>
        <dbReference type="EMBL" id="KAA8579839.1"/>
    </source>
</evidence>
<comment type="caution">
    <text evidence="11">The sequence shown here is derived from an EMBL/GenBank/DDBJ whole genome shotgun (WGS) entry which is preliminary data.</text>
</comment>
<keyword evidence="6" id="KW-1015">Disulfide bond</keyword>
<dbReference type="GO" id="GO:0050852">
    <property type="term" value="P:T cell receptor signaling pathway"/>
    <property type="evidence" value="ECO:0007669"/>
    <property type="project" value="TreeGrafter"/>
</dbReference>
<reference evidence="11 12" key="1">
    <citation type="submission" date="2019-08" db="EMBL/GenBank/DDBJ databases">
        <title>A chromosome-level genome assembly, high-density linkage maps, and genome scans reveal the genomic architecture of hybrid incompatibilities underlying speciation via character displacement in darters (Percidae: Etheostominae).</title>
        <authorList>
            <person name="Moran R.L."/>
            <person name="Catchen J.M."/>
            <person name="Fuller R.C."/>
        </authorList>
    </citation>
    <scope>NUCLEOTIDE SEQUENCE [LARGE SCALE GENOMIC DNA]</scope>
    <source>
        <strain evidence="11">EspeVRDwgs_2016</strain>
        <tissue evidence="11">Muscle</tissue>
    </source>
</reference>
<protein>
    <recommendedName>
        <fullName evidence="13">Immunoglobulin subtype domain-containing protein</fullName>
    </recommendedName>
</protein>
<dbReference type="InterPro" id="IPR040216">
    <property type="entry name" value="CTLA4/CD28"/>
</dbReference>
<comment type="subcellular location">
    <subcellularLocation>
        <location evidence="1">Membrane</location>
        <topology evidence="1">Single-pass type I membrane protein</topology>
    </subcellularLocation>
</comment>
<evidence type="ECO:0000256" key="8">
    <source>
        <dbReference type="ARBA" id="ARBA00023319"/>
    </source>
</evidence>
<keyword evidence="4 10" id="KW-1133">Transmembrane helix</keyword>
<evidence type="ECO:0000256" key="9">
    <source>
        <dbReference type="SAM" id="MobiDB-lite"/>
    </source>
</evidence>
<evidence type="ECO:0000256" key="1">
    <source>
        <dbReference type="ARBA" id="ARBA00004479"/>
    </source>
</evidence>
<dbReference type="PANTHER" id="PTHR11494">
    <property type="entry name" value="CYTOTOXIC T-LYMPHOCYTE PROTEIN"/>
    <property type="match status" value="1"/>
</dbReference>
<evidence type="ECO:0008006" key="13">
    <source>
        <dbReference type="Google" id="ProtNLM"/>
    </source>
</evidence>
<evidence type="ECO:0000256" key="4">
    <source>
        <dbReference type="ARBA" id="ARBA00022989"/>
    </source>
</evidence>
<dbReference type="InterPro" id="IPR013783">
    <property type="entry name" value="Ig-like_fold"/>
</dbReference>
<keyword evidence="5 10" id="KW-0472">Membrane</keyword>
<dbReference type="GO" id="GO:0009897">
    <property type="term" value="C:external side of plasma membrane"/>
    <property type="evidence" value="ECO:0007669"/>
    <property type="project" value="TreeGrafter"/>
</dbReference>
<feature type="compositionally biased region" description="Basic residues" evidence="9">
    <location>
        <begin position="263"/>
        <end position="272"/>
    </location>
</feature>
<keyword evidence="12" id="KW-1185">Reference proteome</keyword>
<evidence type="ECO:0000256" key="2">
    <source>
        <dbReference type="ARBA" id="ARBA00022692"/>
    </source>
</evidence>
<keyword evidence="2 10" id="KW-0812">Transmembrane</keyword>
<dbReference type="PANTHER" id="PTHR11494:SF9">
    <property type="entry name" value="SI:DKEY-1H24.6"/>
    <property type="match status" value="1"/>
</dbReference>
<name>A0A5J5CH91_9PERO</name>
<keyword evidence="8" id="KW-0393">Immunoglobulin domain</keyword>
<evidence type="ECO:0000313" key="12">
    <source>
        <dbReference type="Proteomes" id="UP000327493"/>
    </source>
</evidence>
<accession>A0A5J5CH91</accession>
<evidence type="ECO:0000256" key="3">
    <source>
        <dbReference type="ARBA" id="ARBA00022729"/>
    </source>
</evidence>
<feature type="transmembrane region" description="Helical" evidence="10">
    <location>
        <begin position="220"/>
        <end position="246"/>
    </location>
</feature>
<proteinExistence type="predicted"/>
<keyword evidence="3" id="KW-0732">Signal</keyword>
<evidence type="ECO:0000256" key="10">
    <source>
        <dbReference type="SAM" id="Phobius"/>
    </source>
</evidence>
<gene>
    <name evidence="11" type="ORF">FQN60_006932</name>
</gene>
<dbReference type="InterPro" id="IPR036179">
    <property type="entry name" value="Ig-like_dom_sf"/>
</dbReference>
<dbReference type="SUPFAM" id="SSF48726">
    <property type="entry name" value="Immunoglobulin"/>
    <property type="match status" value="1"/>
</dbReference>
<evidence type="ECO:0000256" key="6">
    <source>
        <dbReference type="ARBA" id="ARBA00023157"/>
    </source>
</evidence>
<evidence type="ECO:0000256" key="5">
    <source>
        <dbReference type="ARBA" id="ARBA00023136"/>
    </source>
</evidence>
<keyword evidence="7" id="KW-0325">Glycoprotein</keyword>
<organism evidence="11 12">
    <name type="scientific">Etheostoma spectabile</name>
    <name type="common">orangethroat darter</name>
    <dbReference type="NCBI Taxonomy" id="54343"/>
    <lineage>
        <taxon>Eukaryota</taxon>
        <taxon>Metazoa</taxon>
        <taxon>Chordata</taxon>
        <taxon>Craniata</taxon>
        <taxon>Vertebrata</taxon>
        <taxon>Euteleostomi</taxon>
        <taxon>Actinopterygii</taxon>
        <taxon>Neopterygii</taxon>
        <taxon>Teleostei</taxon>
        <taxon>Neoteleostei</taxon>
        <taxon>Acanthomorphata</taxon>
        <taxon>Eupercaria</taxon>
        <taxon>Perciformes</taxon>
        <taxon>Percoidei</taxon>
        <taxon>Percidae</taxon>
        <taxon>Etheostomatinae</taxon>
        <taxon>Etheostoma</taxon>
    </lineage>
</organism>
<dbReference type="Proteomes" id="UP000327493">
    <property type="component" value="Chromosome 24"/>
</dbReference>
<dbReference type="AlphaFoldDB" id="A0A5J5CH91"/>
<sequence length="281" mass="31735">MGFTKRVLASPGFSKGRANIPALGEKSLLKELKLLGDEGKPRVHHSAGGKLTLSVQKMRACWMFMILLSCSLSRATKSQSIPKDRLEIVCVPANDNVSVPCPELEGEDVTFKLFKEDKMIYNHTYNAEKNNASHGKPPYTRVGVELHQNKENKPDSFMLTGVNASSYGIYRCEYVVTYPPPLKTVPSTLRILLLVEGDHCKFNKTYSKPTTGEDQKNGFLWVWILALVLFGIYSLIVTIIASIIWVKWRGSDSQSDYMNTKPKATRNRKKRGFQNPIPRYF</sequence>
<feature type="region of interest" description="Disordered" evidence="9">
    <location>
        <begin position="257"/>
        <end position="281"/>
    </location>
</feature>
<dbReference type="GO" id="GO:0042129">
    <property type="term" value="P:regulation of T cell proliferation"/>
    <property type="evidence" value="ECO:0007669"/>
    <property type="project" value="InterPro"/>
</dbReference>